<dbReference type="PANTHER" id="PTHR11012">
    <property type="entry name" value="PROTEIN KINASE-LIKE DOMAIN-CONTAINING"/>
    <property type="match status" value="1"/>
</dbReference>
<keyword evidence="4" id="KW-1185">Reference proteome</keyword>
<accession>A0AAD3D9V1</accession>
<dbReference type="InterPro" id="IPR004119">
    <property type="entry name" value="EcKL"/>
</dbReference>
<evidence type="ECO:0000313" key="3">
    <source>
        <dbReference type="EMBL" id="GFH60489.1"/>
    </source>
</evidence>
<name>A0AAD3D9V1_9STRA</name>
<sequence length="477" mass="53683">MAQSSNNDSTDKDSSSAMTATKGPLLNDSIDKDSSSAMTATKYPLLNDSIDKDSSSTMTAIKDPLLQVIQKAFPDVHSYEVDDNIVQANAEGFGVTVKSNDSDRCLFVKTVEASKYSHKPWGDLRRTLLYARTEARFYSDILPMLQKKSSSDWSIAPYCHLSATYLDGLIEEHESTSAKEGDSDSDPVYDESEHSILIGKGGNLILDSMKEGYYQDSPLKPEEAVACLTAIAKFHALGFQDEEILSKVSDNLCEYGGSYHLKNRNPKEIKNLQTTWENFVKEISPANEELFTKQSIQDLAQRMQNMAEYISNELSPSHKDKYATIVHGDFKSMNVFLPTTDKDHPVIIDFASTGLGNPLSDVAMHITHALDPEHLVDGGEEAMVDAYINALNDALPDGHFYPRDDAFRHYQLAVLDYFRFIMGRLWRGSTLDTFEKRKNSKNSVYVNRSLDAAFNFIERADKYLERFEKEVNERDEL</sequence>
<dbReference type="SMART" id="SM00587">
    <property type="entry name" value="CHK"/>
    <property type="match status" value="1"/>
</dbReference>
<dbReference type="EMBL" id="BLLK01000069">
    <property type="protein sequence ID" value="GFH60489.1"/>
    <property type="molecule type" value="Genomic_DNA"/>
</dbReference>
<evidence type="ECO:0000259" key="2">
    <source>
        <dbReference type="SMART" id="SM00587"/>
    </source>
</evidence>
<evidence type="ECO:0000256" key="1">
    <source>
        <dbReference type="SAM" id="MobiDB-lite"/>
    </source>
</evidence>
<dbReference type="InterPro" id="IPR011009">
    <property type="entry name" value="Kinase-like_dom_sf"/>
</dbReference>
<dbReference type="Gene3D" id="3.90.1200.10">
    <property type="match status" value="1"/>
</dbReference>
<dbReference type="SUPFAM" id="SSF56112">
    <property type="entry name" value="Protein kinase-like (PK-like)"/>
    <property type="match status" value="1"/>
</dbReference>
<organism evidence="3 4">
    <name type="scientific">Chaetoceros tenuissimus</name>
    <dbReference type="NCBI Taxonomy" id="426638"/>
    <lineage>
        <taxon>Eukaryota</taxon>
        <taxon>Sar</taxon>
        <taxon>Stramenopiles</taxon>
        <taxon>Ochrophyta</taxon>
        <taxon>Bacillariophyta</taxon>
        <taxon>Coscinodiscophyceae</taxon>
        <taxon>Chaetocerotophycidae</taxon>
        <taxon>Chaetocerotales</taxon>
        <taxon>Chaetocerotaceae</taxon>
        <taxon>Chaetoceros</taxon>
    </lineage>
</organism>
<feature type="region of interest" description="Disordered" evidence="1">
    <location>
        <begin position="1"/>
        <end position="37"/>
    </location>
</feature>
<reference evidence="3 4" key="1">
    <citation type="journal article" date="2021" name="Sci. Rep.">
        <title>The genome of the diatom Chaetoceros tenuissimus carries an ancient integrated fragment of an extant virus.</title>
        <authorList>
            <person name="Hongo Y."/>
            <person name="Kimura K."/>
            <person name="Takaki Y."/>
            <person name="Yoshida Y."/>
            <person name="Baba S."/>
            <person name="Kobayashi G."/>
            <person name="Nagasaki K."/>
            <person name="Hano T."/>
            <person name="Tomaru Y."/>
        </authorList>
    </citation>
    <scope>NUCLEOTIDE SEQUENCE [LARGE SCALE GENOMIC DNA]</scope>
    <source>
        <strain evidence="3 4">NIES-3715</strain>
    </source>
</reference>
<comment type="caution">
    <text evidence="3">The sequence shown here is derived from an EMBL/GenBank/DDBJ whole genome shotgun (WGS) entry which is preliminary data.</text>
</comment>
<dbReference type="Proteomes" id="UP001054902">
    <property type="component" value="Unassembled WGS sequence"/>
</dbReference>
<evidence type="ECO:0000313" key="4">
    <source>
        <dbReference type="Proteomes" id="UP001054902"/>
    </source>
</evidence>
<protein>
    <recommendedName>
        <fullName evidence="2">CHK kinase-like domain-containing protein</fullName>
    </recommendedName>
</protein>
<proteinExistence type="predicted"/>
<feature type="domain" description="CHK kinase-like" evidence="2">
    <location>
        <begin position="204"/>
        <end position="397"/>
    </location>
</feature>
<dbReference type="Pfam" id="PF02958">
    <property type="entry name" value="EcKL"/>
    <property type="match status" value="1"/>
</dbReference>
<dbReference type="PANTHER" id="PTHR11012:SF30">
    <property type="entry name" value="PROTEIN KINASE-LIKE DOMAIN-CONTAINING"/>
    <property type="match status" value="1"/>
</dbReference>
<dbReference type="InterPro" id="IPR015897">
    <property type="entry name" value="CHK_kinase-like"/>
</dbReference>
<gene>
    <name evidence="3" type="ORF">CTEN210_16965</name>
</gene>
<dbReference type="AlphaFoldDB" id="A0AAD3D9V1"/>